<reference evidence="3" key="1">
    <citation type="journal article" date="2019" name="Int. J. Syst. Evol. Microbiol.">
        <title>The Global Catalogue of Microorganisms (GCM) 10K type strain sequencing project: providing services to taxonomists for standard genome sequencing and annotation.</title>
        <authorList>
            <consortium name="The Broad Institute Genomics Platform"/>
            <consortium name="The Broad Institute Genome Sequencing Center for Infectious Disease"/>
            <person name="Wu L."/>
            <person name="Ma J."/>
        </authorList>
    </citation>
    <scope>NUCLEOTIDE SEQUENCE [LARGE SCALE GENOMIC DNA]</scope>
    <source>
        <strain evidence="3">CGMCC 1.10131</strain>
    </source>
</reference>
<dbReference type="Gene3D" id="2.60.40.1880">
    <property type="entry name" value="Invasion associated locus B (IalB) protein"/>
    <property type="match status" value="1"/>
</dbReference>
<dbReference type="InterPro" id="IPR038696">
    <property type="entry name" value="IalB_sf"/>
</dbReference>
<accession>A0ABQ1I032</accession>
<keyword evidence="1" id="KW-0732">Signal</keyword>
<organism evidence="2 3">
    <name type="scientific">Agarivorans gilvus</name>
    <dbReference type="NCBI Taxonomy" id="680279"/>
    <lineage>
        <taxon>Bacteria</taxon>
        <taxon>Pseudomonadati</taxon>
        <taxon>Pseudomonadota</taxon>
        <taxon>Gammaproteobacteria</taxon>
        <taxon>Alteromonadales</taxon>
        <taxon>Alteromonadaceae</taxon>
        <taxon>Agarivorans</taxon>
    </lineage>
</organism>
<proteinExistence type="predicted"/>
<dbReference type="Pfam" id="PF06776">
    <property type="entry name" value="IalB"/>
    <property type="match status" value="1"/>
</dbReference>
<keyword evidence="3" id="KW-1185">Reference proteome</keyword>
<evidence type="ECO:0008006" key="4">
    <source>
        <dbReference type="Google" id="ProtNLM"/>
    </source>
</evidence>
<feature type="signal peptide" evidence="1">
    <location>
        <begin position="1"/>
        <end position="19"/>
    </location>
</feature>
<dbReference type="EMBL" id="BMDY01000006">
    <property type="protein sequence ID" value="GGB00603.1"/>
    <property type="molecule type" value="Genomic_DNA"/>
</dbReference>
<feature type="chain" id="PRO_5045632335" description="Invasion associated locus B family protein" evidence="1">
    <location>
        <begin position="20"/>
        <end position="152"/>
    </location>
</feature>
<protein>
    <recommendedName>
        <fullName evidence="4">Invasion associated locus B family protein</fullName>
    </recommendedName>
</protein>
<dbReference type="InterPro" id="IPR010642">
    <property type="entry name" value="Invasion_prot_B"/>
</dbReference>
<dbReference type="Proteomes" id="UP000651977">
    <property type="component" value="Unassembled WGS sequence"/>
</dbReference>
<dbReference type="RefSeq" id="WP_055734780.1">
    <property type="nucleotide sequence ID" value="NZ_BMDY01000006.1"/>
</dbReference>
<comment type="caution">
    <text evidence="2">The sequence shown here is derived from an EMBL/GenBank/DDBJ whole genome shotgun (WGS) entry which is preliminary data.</text>
</comment>
<sequence length="152" mass="16914">MKKILLSLSSLLFCFSSWAQDYQAWTVKCPNGKPCVISQMVMKQQGDAADVVAGVSFFNHPSQPILKIRITPQADPKMGLGLKFDQQAALHLPITNCDGKVCEVNIVADQQLIDDLQNRKLMSVAYILKNSQQQNAFPVILNGFKQAYQSIQ</sequence>
<evidence type="ECO:0000313" key="2">
    <source>
        <dbReference type="EMBL" id="GGB00603.1"/>
    </source>
</evidence>
<evidence type="ECO:0000256" key="1">
    <source>
        <dbReference type="SAM" id="SignalP"/>
    </source>
</evidence>
<gene>
    <name evidence="2" type="ORF">GCM10007414_12170</name>
</gene>
<evidence type="ECO:0000313" key="3">
    <source>
        <dbReference type="Proteomes" id="UP000651977"/>
    </source>
</evidence>
<name>A0ABQ1I032_9ALTE</name>